<organism evidence="2">
    <name type="scientific">Pseudomonas phage Nican01</name>
    <dbReference type="NCBI Taxonomy" id="3138540"/>
    <lineage>
        <taxon>Viruses</taxon>
        <taxon>Duplodnaviria</taxon>
        <taxon>Heunggongvirae</taxon>
        <taxon>Uroviricota</taxon>
        <taxon>Caudoviricetes</taxon>
        <taxon>Nickievirus</taxon>
    </lineage>
</organism>
<dbReference type="EMBL" id="PP179318">
    <property type="protein sequence ID" value="XAI70148.1"/>
    <property type="molecule type" value="Genomic_DNA"/>
</dbReference>
<proteinExistence type="predicted"/>
<keyword evidence="1" id="KW-0472">Membrane</keyword>
<keyword evidence="1" id="KW-0812">Transmembrane</keyword>
<evidence type="ECO:0000256" key="1">
    <source>
        <dbReference type="SAM" id="Phobius"/>
    </source>
</evidence>
<protein>
    <submittedName>
        <fullName evidence="2">Uncharacterized protein</fullName>
    </submittedName>
</protein>
<sequence>MTIATVVVGIYALSFLWNICFPCKQVRDR</sequence>
<accession>A0AAU6W0S5</accession>
<gene>
    <name evidence="2" type="ORF">Nican01_00135</name>
</gene>
<feature type="transmembrane region" description="Helical" evidence="1">
    <location>
        <begin position="6"/>
        <end position="23"/>
    </location>
</feature>
<name>A0AAU6W0S5_9CAUD</name>
<reference evidence="2" key="1">
    <citation type="journal article" date="2024" name="J. Gen. Virol.">
        <title>Novel phages of Pseudomonas syringae unveil numerous potential auxiliary metabolic genes.</title>
        <authorList>
            <person name="Feltin C."/>
            <person name="Garneau J.R."/>
            <person name="Morris C.E."/>
            <person name="Berard A."/>
            <person name="Torres-Barcelo C."/>
        </authorList>
    </citation>
    <scope>NUCLEOTIDE SEQUENCE</scope>
</reference>
<keyword evidence="1" id="KW-1133">Transmembrane helix</keyword>
<evidence type="ECO:0000313" key="2">
    <source>
        <dbReference type="EMBL" id="XAI70148.1"/>
    </source>
</evidence>